<feature type="compositionally biased region" description="Low complexity" evidence="1">
    <location>
        <begin position="72"/>
        <end position="87"/>
    </location>
</feature>
<name>A0A8J6BDQ3_ELECQ</name>
<reference evidence="2" key="1">
    <citation type="thesis" date="2020" institute="ProQuest LLC" country="789 East Eisenhower Parkway, Ann Arbor, MI, USA">
        <title>Comparative Genomics and Chromosome Evolution.</title>
        <authorList>
            <person name="Mudd A.B."/>
        </authorList>
    </citation>
    <scope>NUCLEOTIDE SEQUENCE</scope>
    <source>
        <strain evidence="2">HN-11 Male</strain>
        <tissue evidence="2">Kidney and liver</tissue>
    </source>
</reference>
<sequence>MGSPSPLDLLRFEDFQAPRILLKRTARWACLSLEWTESYCPLLLPQTGCRWAAMWCCNCCCRYTQRPPPPQKSLDSSQLSPLKPSSPENWNLFPLLVILRLAFPHRRELHNFPSARAQWAWPFCLLPDPC</sequence>
<proteinExistence type="predicted"/>
<evidence type="ECO:0000256" key="1">
    <source>
        <dbReference type="SAM" id="MobiDB-lite"/>
    </source>
</evidence>
<organism evidence="2 3">
    <name type="scientific">Eleutherodactylus coqui</name>
    <name type="common">Puerto Rican coqui</name>
    <dbReference type="NCBI Taxonomy" id="57060"/>
    <lineage>
        <taxon>Eukaryota</taxon>
        <taxon>Metazoa</taxon>
        <taxon>Chordata</taxon>
        <taxon>Craniata</taxon>
        <taxon>Vertebrata</taxon>
        <taxon>Euteleostomi</taxon>
        <taxon>Amphibia</taxon>
        <taxon>Batrachia</taxon>
        <taxon>Anura</taxon>
        <taxon>Neobatrachia</taxon>
        <taxon>Hyloidea</taxon>
        <taxon>Eleutherodactylidae</taxon>
        <taxon>Eleutherodactylinae</taxon>
        <taxon>Eleutherodactylus</taxon>
        <taxon>Eleutherodactylus</taxon>
    </lineage>
</organism>
<comment type="caution">
    <text evidence="2">The sequence shown here is derived from an EMBL/GenBank/DDBJ whole genome shotgun (WGS) entry which is preliminary data.</text>
</comment>
<accession>A0A8J6BDQ3</accession>
<dbReference type="EMBL" id="WNTK01057712">
    <property type="protein sequence ID" value="KAG9460563.1"/>
    <property type="molecule type" value="Genomic_DNA"/>
</dbReference>
<evidence type="ECO:0000313" key="2">
    <source>
        <dbReference type="EMBL" id="KAG9460563.1"/>
    </source>
</evidence>
<dbReference type="Proteomes" id="UP000770717">
    <property type="component" value="Unassembled WGS sequence"/>
</dbReference>
<gene>
    <name evidence="2" type="ORF">GDO78_020972</name>
</gene>
<feature type="region of interest" description="Disordered" evidence="1">
    <location>
        <begin position="67"/>
        <end position="87"/>
    </location>
</feature>
<dbReference type="AlphaFoldDB" id="A0A8J6BDQ3"/>
<protein>
    <submittedName>
        <fullName evidence="2">Uncharacterized protein</fullName>
    </submittedName>
</protein>
<evidence type="ECO:0000313" key="3">
    <source>
        <dbReference type="Proteomes" id="UP000770717"/>
    </source>
</evidence>
<keyword evidence="3" id="KW-1185">Reference proteome</keyword>